<dbReference type="Gene3D" id="3.30.565.10">
    <property type="entry name" value="Histidine kinase-like ATPase, C-terminal domain"/>
    <property type="match status" value="1"/>
</dbReference>
<evidence type="ECO:0000313" key="3">
    <source>
        <dbReference type="Proteomes" id="UP000481583"/>
    </source>
</evidence>
<keyword evidence="2" id="KW-0418">Kinase</keyword>
<dbReference type="NCBIfam" id="NF041045">
    <property type="entry name" value="RsbA_anti_sig"/>
    <property type="match status" value="1"/>
</dbReference>
<dbReference type="AlphaFoldDB" id="A0A6G4U8M2"/>
<accession>A0A6G4U8M2</accession>
<proteinExistence type="predicted"/>
<dbReference type="RefSeq" id="WP_165242220.1">
    <property type="nucleotide sequence ID" value="NZ_JAAKZV010000198.1"/>
</dbReference>
<reference evidence="2 3" key="1">
    <citation type="submission" date="2020-02" db="EMBL/GenBank/DDBJ databases">
        <title>Whole-genome analyses of novel actinobacteria.</title>
        <authorList>
            <person name="Sahin N."/>
        </authorList>
    </citation>
    <scope>NUCLEOTIDE SEQUENCE [LARGE SCALE GENOMIC DNA]</scope>
    <source>
        <strain evidence="2 3">A7024</strain>
    </source>
</reference>
<sequence>MAIDTGSGGFVHHVCLYGSDEQFLDTAVPFLKEGLTGGSPVLAVTTPYNLGLLKDALGELAERMHSGDSAYFGRRSVDRVAAFLSHYQRHRVPGRRMRMLAEPVWHGKSPRQIAEWKRMEAGLTELLADAEVDMVCPYDIRSVPADVLLAARVTHPTVLDGTRQQPSVEFPGARAAAERYPPPAERPTAAAAVLGPTRDLGALRRFAREQAAAAGLDAEGAARAELALHEAAGYLMDGAGLRVEAWREPGALVWQLYRAGLEGAGPSPFSGLLPPGAAAGPEDGLWLARNLAESLDLRTEPRGVTLRLRISDAWAVEHH</sequence>
<evidence type="ECO:0000259" key="1">
    <source>
        <dbReference type="Pfam" id="PF14417"/>
    </source>
</evidence>
<dbReference type="InterPro" id="IPR036890">
    <property type="entry name" value="HATPase_C_sf"/>
</dbReference>
<organism evidence="2 3">
    <name type="scientific">Streptomyces coryli</name>
    <dbReference type="NCBI Taxonomy" id="1128680"/>
    <lineage>
        <taxon>Bacteria</taxon>
        <taxon>Bacillati</taxon>
        <taxon>Actinomycetota</taxon>
        <taxon>Actinomycetes</taxon>
        <taxon>Kitasatosporales</taxon>
        <taxon>Streptomycetaceae</taxon>
        <taxon>Streptomyces</taxon>
    </lineage>
</organism>
<protein>
    <submittedName>
        <fullName evidence="2">Sensor histidine kinase</fullName>
    </submittedName>
</protein>
<keyword evidence="2" id="KW-0808">Transferase</keyword>
<dbReference type="EMBL" id="JAAKZV010000198">
    <property type="protein sequence ID" value="NGN68352.1"/>
    <property type="molecule type" value="Genomic_DNA"/>
</dbReference>
<dbReference type="InterPro" id="IPR047718">
    <property type="entry name" value="RsbA-like_anti_sig"/>
</dbReference>
<gene>
    <name evidence="2" type="ORF">G5C51_31190</name>
</gene>
<comment type="caution">
    <text evidence="2">The sequence shown here is derived from an EMBL/GenBank/DDBJ whole genome shotgun (WGS) entry which is preliminary data.</text>
</comment>
<dbReference type="GO" id="GO:0016301">
    <property type="term" value="F:kinase activity"/>
    <property type="evidence" value="ECO:0007669"/>
    <property type="project" value="UniProtKB-KW"/>
</dbReference>
<keyword evidence="3" id="KW-1185">Reference proteome</keyword>
<dbReference type="Proteomes" id="UP000481583">
    <property type="component" value="Unassembled WGS sequence"/>
</dbReference>
<evidence type="ECO:0000313" key="2">
    <source>
        <dbReference type="EMBL" id="NGN68352.1"/>
    </source>
</evidence>
<dbReference type="Pfam" id="PF14417">
    <property type="entry name" value="MEDS"/>
    <property type="match status" value="1"/>
</dbReference>
<dbReference type="InterPro" id="IPR025847">
    <property type="entry name" value="MEDS_domain"/>
</dbReference>
<name>A0A6G4U8M2_9ACTN</name>
<feature type="domain" description="MEDS" evidence="1">
    <location>
        <begin position="12"/>
        <end position="156"/>
    </location>
</feature>